<dbReference type="PANTHER" id="PTHR42852">
    <property type="entry name" value="THIOL:DISULFIDE INTERCHANGE PROTEIN DSBE"/>
    <property type="match status" value="1"/>
</dbReference>
<evidence type="ECO:0000313" key="4">
    <source>
        <dbReference type="EMBL" id="MBW8687129.1"/>
    </source>
</evidence>
<dbReference type="InterPro" id="IPR036249">
    <property type="entry name" value="Thioredoxin-like_sf"/>
</dbReference>
<comment type="caution">
    <text evidence="4">The sequence shown here is derived from an EMBL/GenBank/DDBJ whole genome shotgun (WGS) entry which is preliminary data.</text>
</comment>
<keyword evidence="5" id="KW-1185">Reference proteome</keyword>
<dbReference type="PROSITE" id="PS00194">
    <property type="entry name" value="THIOREDOXIN_1"/>
    <property type="match status" value="1"/>
</dbReference>
<feature type="signal peptide" evidence="2">
    <location>
        <begin position="1"/>
        <end position="22"/>
    </location>
</feature>
<dbReference type="InterPro" id="IPR011990">
    <property type="entry name" value="TPR-like_helical_dom_sf"/>
</dbReference>
<evidence type="ECO:0000256" key="2">
    <source>
        <dbReference type="SAM" id="SignalP"/>
    </source>
</evidence>
<accession>A0ABS7GHF6</accession>
<dbReference type="PANTHER" id="PTHR42852:SF17">
    <property type="entry name" value="THIOREDOXIN-LIKE PROTEIN HI_1115"/>
    <property type="match status" value="1"/>
</dbReference>
<feature type="chain" id="PRO_5045601900" evidence="2">
    <location>
        <begin position="23"/>
        <end position="488"/>
    </location>
</feature>
<dbReference type="Proteomes" id="UP000812961">
    <property type="component" value="Unassembled WGS sequence"/>
</dbReference>
<gene>
    <name evidence="4" type="ORF">K1Y79_22520</name>
</gene>
<name>A0ABS7GHF6_9BACT</name>
<evidence type="ECO:0000313" key="5">
    <source>
        <dbReference type="Proteomes" id="UP000812961"/>
    </source>
</evidence>
<dbReference type="SUPFAM" id="SSF52833">
    <property type="entry name" value="Thioredoxin-like"/>
    <property type="match status" value="1"/>
</dbReference>
<keyword evidence="1" id="KW-0676">Redox-active center</keyword>
<dbReference type="CDD" id="cd02966">
    <property type="entry name" value="TlpA_like_family"/>
    <property type="match status" value="1"/>
</dbReference>
<dbReference type="EMBL" id="JAICCF010000004">
    <property type="protein sequence ID" value="MBW8687129.1"/>
    <property type="molecule type" value="Genomic_DNA"/>
</dbReference>
<dbReference type="InterPro" id="IPR050553">
    <property type="entry name" value="Thioredoxin_ResA/DsbE_sf"/>
</dbReference>
<sequence length="488" mass="54331">MRKTFPIILSAVLAAGIQTAHAQKTPAADTLIKRYQGLLKGNDADHAKLETELYALLKTKEEAKWLTASNFFYQLKKVNVSDSIQAAAEKRFPKGTVVRNKAVQLIYDEKDPVKKEAMYKAWIKQFPPKNFNNEQLAYDYARNAVGSAYLEADNIPKALEYANSIQSPFWKGQGWGGTAERLMKKGHYAEAKPLLKKAVDDAWEFKTTRKDEMGAQFAAIGYPGYLSSYVACLFEEKKYDSALIYIKRAEAAENPVRPAVTEMYAKILLSKGDYDTAYAKLSGLAGRGMLNPVTKAQLQEAYGKVRGGNGFETYLDSLRGHLNTNIEAEMAKQIINVPAPAFTLKDVDGNTVSLADLKGKTVILDFWATWCGPCKASFPSMKKAMDKYKDDPNVKFLFIHTWEKEKDATANAKKYVTQNNLPFEVLMDLKDPATGENKVVSSYEVKGIPTKFVIDKNGNIRFRFTGFTAGEDAAVSEVAAMITLANKQ</sequence>
<dbReference type="PROSITE" id="PS51352">
    <property type="entry name" value="THIOREDOXIN_2"/>
    <property type="match status" value="1"/>
</dbReference>
<evidence type="ECO:0000256" key="1">
    <source>
        <dbReference type="ARBA" id="ARBA00023284"/>
    </source>
</evidence>
<dbReference type="SUPFAM" id="SSF48452">
    <property type="entry name" value="TPR-like"/>
    <property type="match status" value="1"/>
</dbReference>
<keyword evidence="2" id="KW-0732">Signal</keyword>
<reference evidence="4 5" key="1">
    <citation type="submission" date="2021-08" db="EMBL/GenBank/DDBJ databases">
        <title>The genome sequence of Chitinophaga sp. B61.</title>
        <authorList>
            <person name="Zhang X."/>
        </authorList>
    </citation>
    <scope>NUCLEOTIDE SEQUENCE [LARGE SCALE GENOMIC DNA]</scope>
    <source>
        <strain evidence="4 5">B61</strain>
    </source>
</reference>
<dbReference type="InterPro" id="IPR017937">
    <property type="entry name" value="Thioredoxin_CS"/>
</dbReference>
<dbReference type="Gene3D" id="1.25.40.10">
    <property type="entry name" value="Tetratricopeptide repeat domain"/>
    <property type="match status" value="1"/>
</dbReference>
<organism evidence="4 5">
    <name type="scientific">Chitinophaga rhizophila</name>
    <dbReference type="NCBI Taxonomy" id="2866212"/>
    <lineage>
        <taxon>Bacteria</taxon>
        <taxon>Pseudomonadati</taxon>
        <taxon>Bacteroidota</taxon>
        <taxon>Chitinophagia</taxon>
        <taxon>Chitinophagales</taxon>
        <taxon>Chitinophagaceae</taxon>
        <taxon>Chitinophaga</taxon>
    </lineage>
</organism>
<evidence type="ECO:0000259" key="3">
    <source>
        <dbReference type="PROSITE" id="PS51352"/>
    </source>
</evidence>
<protein>
    <submittedName>
        <fullName evidence="4">Redoxin domain-containing protein</fullName>
    </submittedName>
</protein>
<dbReference type="InterPro" id="IPR013766">
    <property type="entry name" value="Thioredoxin_domain"/>
</dbReference>
<dbReference type="Gene3D" id="3.40.30.10">
    <property type="entry name" value="Glutaredoxin"/>
    <property type="match status" value="1"/>
</dbReference>
<dbReference type="RefSeq" id="WP_220252453.1">
    <property type="nucleotide sequence ID" value="NZ_JAICCF010000004.1"/>
</dbReference>
<feature type="domain" description="Thioredoxin" evidence="3">
    <location>
        <begin position="333"/>
        <end position="483"/>
    </location>
</feature>
<dbReference type="Pfam" id="PF00578">
    <property type="entry name" value="AhpC-TSA"/>
    <property type="match status" value="1"/>
</dbReference>
<dbReference type="InterPro" id="IPR000866">
    <property type="entry name" value="AhpC/TSA"/>
</dbReference>
<proteinExistence type="predicted"/>